<organism evidence="2 3">
    <name type="scientific">Hydrogenovibrio marinus</name>
    <dbReference type="NCBI Taxonomy" id="28885"/>
    <lineage>
        <taxon>Bacteria</taxon>
        <taxon>Pseudomonadati</taxon>
        <taxon>Pseudomonadota</taxon>
        <taxon>Gammaproteobacteria</taxon>
        <taxon>Thiotrichales</taxon>
        <taxon>Piscirickettsiaceae</taxon>
        <taxon>Hydrogenovibrio</taxon>
    </lineage>
</organism>
<reference evidence="2 3" key="1">
    <citation type="submission" date="2014-04" db="EMBL/GenBank/DDBJ databases">
        <title>Draft genome sequence of Hydrogenovibrio marinus MH-110, a model organism for aerobic H2 metabolism.</title>
        <authorList>
            <person name="Cha H.J."/>
            <person name="Jo B.H."/>
            <person name="Hwang B.H."/>
        </authorList>
    </citation>
    <scope>NUCLEOTIDE SEQUENCE [LARGE SCALE GENOMIC DNA]</scope>
    <source>
        <strain evidence="2 3">MH-110</strain>
    </source>
</reference>
<keyword evidence="3" id="KW-1185">Reference proteome</keyword>
<protein>
    <submittedName>
        <fullName evidence="2">Uncharacterized protein</fullName>
    </submittedName>
</protein>
<evidence type="ECO:0000313" key="3">
    <source>
        <dbReference type="Proteomes" id="UP000027341"/>
    </source>
</evidence>
<keyword evidence="1" id="KW-1133">Transmembrane helix</keyword>
<dbReference type="Proteomes" id="UP000027341">
    <property type="component" value="Unassembled WGS sequence"/>
</dbReference>
<feature type="transmembrane region" description="Helical" evidence="1">
    <location>
        <begin position="19"/>
        <end position="36"/>
    </location>
</feature>
<keyword evidence="1" id="KW-0472">Membrane</keyword>
<proteinExistence type="predicted"/>
<accession>A0A066ZQS3</accession>
<dbReference type="EMBL" id="JMIU01000002">
    <property type="protein sequence ID" value="KDN94614.1"/>
    <property type="molecule type" value="Genomic_DNA"/>
</dbReference>
<dbReference type="STRING" id="28885.EI16_11970"/>
<dbReference type="AlphaFoldDB" id="A0A066ZQS3"/>
<feature type="transmembrane region" description="Helical" evidence="1">
    <location>
        <begin position="48"/>
        <end position="72"/>
    </location>
</feature>
<keyword evidence="1" id="KW-0812">Transmembrane</keyword>
<name>A0A066ZQS3_HYDMR</name>
<evidence type="ECO:0000256" key="1">
    <source>
        <dbReference type="SAM" id="Phobius"/>
    </source>
</evidence>
<comment type="caution">
    <text evidence="2">The sequence shown here is derived from an EMBL/GenBank/DDBJ whole genome shotgun (WGS) entry which is preliminary data.</text>
</comment>
<gene>
    <name evidence="2" type="ORF">EI16_11970</name>
</gene>
<sequence length="110" mass="12598">MNDNDVDVKKEIKSTEAQLFWLINSFILSLGLIWFFTDIHVEAKDFLIGFLILSTISAMAGKGLFGIFGDLFSIYKNVFRSVIYWRKCIQADDKVFDSVVRDITQSDSES</sequence>
<dbReference type="RefSeq" id="WP_029913745.1">
    <property type="nucleotide sequence ID" value="NZ_JMIU01000002.1"/>
</dbReference>
<evidence type="ECO:0000313" key="2">
    <source>
        <dbReference type="EMBL" id="KDN94614.1"/>
    </source>
</evidence>